<dbReference type="GO" id="GO:0009007">
    <property type="term" value="F:site-specific DNA-methyltransferase (adenine-specific) activity"/>
    <property type="evidence" value="ECO:0007669"/>
    <property type="project" value="UniProtKB-EC"/>
</dbReference>
<keyword evidence="6" id="KW-0680">Restriction system</keyword>
<evidence type="ECO:0000256" key="3">
    <source>
        <dbReference type="ARBA" id="ARBA00022603"/>
    </source>
</evidence>
<dbReference type="Gene3D" id="3.40.50.150">
    <property type="entry name" value="Vaccinia Virus protein VP39"/>
    <property type="match status" value="1"/>
</dbReference>
<dbReference type="InterPro" id="IPR038333">
    <property type="entry name" value="T1MK-like_N_sf"/>
</dbReference>
<dbReference type="RefSeq" id="WP_131908166.1">
    <property type="nucleotide sequence ID" value="NZ_SMFM01000001.1"/>
</dbReference>
<dbReference type="AlphaFoldDB" id="A0A4R5B2L5"/>
<evidence type="ECO:0000259" key="9">
    <source>
        <dbReference type="Pfam" id="PF12161"/>
    </source>
</evidence>
<dbReference type="Proteomes" id="UP000295278">
    <property type="component" value="Unassembled WGS sequence"/>
</dbReference>
<dbReference type="PANTHER" id="PTHR42933">
    <property type="entry name" value="SLR6095 PROTEIN"/>
    <property type="match status" value="1"/>
</dbReference>
<evidence type="ECO:0000256" key="1">
    <source>
        <dbReference type="ARBA" id="ARBA00006594"/>
    </source>
</evidence>
<dbReference type="EC" id="2.1.1.72" evidence="2"/>
<keyword evidence="3 10" id="KW-0489">Methyltransferase</keyword>
<dbReference type="InterPro" id="IPR022749">
    <property type="entry name" value="D12N6_MeTrfase_N"/>
</dbReference>
<dbReference type="NCBIfam" id="TIGR00497">
    <property type="entry name" value="hsdM"/>
    <property type="match status" value="1"/>
</dbReference>
<dbReference type="EMBL" id="SMFM01000001">
    <property type="protein sequence ID" value="TDD78406.1"/>
    <property type="molecule type" value="Genomic_DNA"/>
</dbReference>
<dbReference type="GO" id="GO:0003677">
    <property type="term" value="F:DNA binding"/>
    <property type="evidence" value="ECO:0007669"/>
    <property type="project" value="InterPro"/>
</dbReference>
<comment type="catalytic activity">
    <reaction evidence="7">
        <text>a 2'-deoxyadenosine in DNA + S-adenosyl-L-methionine = an N(6)-methyl-2'-deoxyadenosine in DNA + S-adenosyl-L-homocysteine + H(+)</text>
        <dbReference type="Rhea" id="RHEA:15197"/>
        <dbReference type="Rhea" id="RHEA-COMP:12418"/>
        <dbReference type="Rhea" id="RHEA-COMP:12419"/>
        <dbReference type="ChEBI" id="CHEBI:15378"/>
        <dbReference type="ChEBI" id="CHEBI:57856"/>
        <dbReference type="ChEBI" id="CHEBI:59789"/>
        <dbReference type="ChEBI" id="CHEBI:90615"/>
        <dbReference type="ChEBI" id="CHEBI:90616"/>
        <dbReference type="EC" id="2.1.1.72"/>
    </reaction>
</comment>
<protein>
    <recommendedName>
        <fullName evidence="2">site-specific DNA-methyltransferase (adenine-specific)</fullName>
        <ecNumber evidence="2">2.1.1.72</ecNumber>
    </recommendedName>
</protein>
<evidence type="ECO:0000259" key="8">
    <source>
        <dbReference type="Pfam" id="PF02384"/>
    </source>
</evidence>
<evidence type="ECO:0000256" key="2">
    <source>
        <dbReference type="ARBA" id="ARBA00011900"/>
    </source>
</evidence>
<evidence type="ECO:0000313" key="10">
    <source>
        <dbReference type="EMBL" id="TDD78406.1"/>
    </source>
</evidence>
<feature type="domain" description="N6 adenine-specific DNA methyltransferase N-terminal" evidence="9">
    <location>
        <begin position="9"/>
        <end position="170"/>
    </location>
</feature>
<dbReference type="InterPro" id="IPR029063">
    <property type="entry name" value="SAM-dependent_MTases_sf"/>
</dbReference>
<comment type="similarity">
    <text evidence="1">Belongs to the N(4)/N(6)-methyltransferase family.</text>
</comment>
<gene>
    <name evidence="10" type="ORF">E0F89_01870</name>
</gene>
<name>A0A4R5B2L5_9FLAO</name>
<dbReference type="PANTHER" id="PTHR42933:SF1">
    <property type="entry name" value="SITE-SPECIFIC DNA-METHYLTRANSFERASE (ADENINE-SPECIFIC)"/>
    <property type="match status" value="1"/>
</dbReference>
<evidence type="ECO:0000313" key="11">
    <source>
        <dbReference type="Proteomes" id="UP000295278"/>
    </source>
</evidence>
<comment type="caution">
    <text evidence="10">The sequence shown here is derived from an EMBL/GenBank/DDBJ whole genome shotgun (WGS) entry which is preliminary data.</text>
</comment>
<organism evidence="10 11">
    <name type="scientific">Flavobacterium caseinilyticum</name>
    <dbReference type="NCBI Taxonomy" id="2541732"/>
    <lineage>
        <taxon>Bacteria</taxon>
        <taxon>Pseudomonadati</taxon>
        <taxon>Bacteroidota</taxon>
        <taxon>Flavobacteriia</taxon>
        <taxon>Flavobacteriales</taxon>
        <taxon>Flavobacteriaceae</taxon>
        <taxon>Flavobacterium</taxon>
    </lineage>
</organism>
<evidence type="ECO:0000256" key="4">
    <source>
        <dbReference type="ARBA" id="ARBA00022679"/>
    </source>
</evidence>
<dbReference type="SUPFAM" id="SSF53335">
    <property type="entry name" value="S-adenosyl-L-methionine-dependent methyltransferases"/>
    <property type="match status" value="1"/>
</dbReference>
<reference evidence="10 11" key="1">
    <citation type="submission" date="2019-03" db="EMBL/GenBank/DDBJ databases">
        <title>Flavobacterium AT-3-2 sp. nov., isolated from arctic soil.</title>
        <authorList>
            <person name="Chaudhary D.K."/>
        </authorList>
    </citation>
    <scope>NUCLEOTIDE SEQUENCE [LARGE SCALE GENOMIC DNA]</scope>
    <source>
        <strain evidence="10 11">AT-3-2</strain>
    </source>
</reference>
<accession>A0A4R5B2L5</accession>
<dbReference type="InterPro" id="IPR004546">
    <property type="entry name" value="Restrct_endonuc_T1M"/>
</dbReference>
<keyword evidence="4 10" id="KW-0808">Transferase</keyword>
<evidence type="ECO:0000256" key="6">
    <source>
        <dbReference type="ARBA" id="ARBA00022747"/>
    </source>
</evidence>
<dbReference type="Pfam" id="PF02384">
    <property type="entry name" value="N6_Mtase"/>
    <property type="match status" value="1"/>
</dbReference>
<evidence type="ECO:0000256" key="5">
    <source>
        <dbReference type="ARBA" id="ARBA00022691"/>
    </source>
</evidence>
<evidence type="ECO:0000256" key="7">
    <source>
        <dbReference type="ARBA" id="ARBA00047942"/>
    </source>
</evidence>
<dbReference type="InterPro" id="IPR003356">
    <property type="entry name" value="DNA_methylase_A-5"/>
</dbReference>
<sequence length="523" mass="59889">MSEDQKKQLEQQLWNIANTLRGKMNADEFRDYILGFIFFKYLAEKMELYANSILEQDGLKFRTIDETTLEGKEYIEAIREESLDKLGYFLKPNELFSEIAKRGNSDMEGISNFIIEDLQKILINIQQSTMGTESEDDFDNLFEDMDLNSTKLGKTPEARNEIISKVLSHLDKIDFKLEDTELDVLGDAYEYLIGQFASGAGKKAGEFYTPQEVSTILAKIVTTGKTKLKSAYDPTSGSGSLLLRIARQVKEVSNFYGQEMNRTTYNLCRMNMILHGVHYRKFNIKQEDTLEHPQHLGMTFEAIVANPPFSANWSANPLFTSDDRFSQYGKLAPSSKADFAFVQHMIHHLAENGTMALVLPHGALFRGGAEQHIRKYLIQDRNYLDAVIGLPANIFYGTSIPTCIMVYKKCRENPEDVLFIDASQHFEKVKTQNVLREEHIDKIIETYRNRLEEDKYSKRATLAEIATNDYNLNIPRYVDTFETEDSIDINAIANEIKKMDLQIVTTNKTIADFCKQLNIATPF</sequence>
<dbReference type="PRINTS" id="PR00507">
    <property type="entry name" value="N12N6MTFRASE"/>
</dbReference>
<dbReference type="InterPro" id="IPR051537">
    <property type="entry name" value="DNA_Adenine_Mtase"/>
</dbReference>
<dbReference type="GO" id="GO:0008170">
    <property type="term" value="F:N-methyltransferase activity"/>
    <property type="evidence" value="ECO:0007669"/>
    <property type="project" value="InterPro"/>
</dbReference>
<dbReference type="GO" id="GO:0032259">
    <property type="term" value="P:methylation"/>
    <property type="evidence" value="ECO:0007669"/>
    <property type="project" value="UniProtKB-KW"/>
</dbReference>
<dbReference type="OrthoDB" id="9814572at2"/>
<feature type="domain" description="DNA methylase adenine-specific" evidence="8">
    <location>
        <begin position="182"/>
        <end position="485"/>
    </location>
</feature>
<dbReference type="GO" id="GO:0009307">
    <property type="term" value="P:DNA restriction-modification system"/>
    <property type="evidence" value="ECO:0007669"/>
    <property type="project" value="UniProtKB-KW"/>
</dbReference>
<dbReference type="Pfam" id="PF12161">
    <property type="entry name" value="HsdM_N"/>
    <property type="match status" value="1"/>
</dbReference>
<keyword evidence="5" id="KW-0949">S-adenosyl-L-methionine</keyword>
<keyword evidence="11" id="KW-1185">Reference proteome</keyword>
<dbReference type="Gene3D" id="1.20.1260.30">
    <property type="match status" value="1"/>
</dbReference>
<proteinExistence type="inferred from homology"/>